<dbReference type="Gene3D" id="3.40.50.1580">
    <property type="entry name" value="Nucleoside phosphorylase domain"/>
    <property type="match status" value="1"/>
</dbReference>
<dbReference type="SUPFAM" id="SSF53167">
    <property type="entry name" value="Purine and uridine phosphorylases"/>
    <property type="match status" value="1"/>
</dbReference>
<protein>
    <submittedName>
        <fullName evidence="2">Phosphorylase superfamily protein</fullName>
    </submittedName>
</protein>
<dbReference type="Pfam" id="PF01048">
    <property type="entry name" value="PNP_UDP_1"/>
    <property type="match status" value="1"/>
</dbReference>
<evidence type="ECO:0000313" key="2">
    <source>
        <dbReference type="EMBL" id="TCP32590.1"/>
    </source>
</evidence>
<dbReference type="InParanoid" id="A0A4R2PBT5"/>
<dbReference type="GO" id="GO:0005829">
    <property type="term" value="C:cytosol"/>
    <property type="evidence" value="ECO:0007669"/>
    <property type="project" value="TreeGrafter"/>
</dbReference>
<dbReference type="GO" id="GO:0009116">
    <property type="term" value="P:nucleoside metabolic process"/>
    <property type="evidence" value="ECO:0007669"/>
    <property type="project" value="InterPro"/>
</dbReference>
<comment type="caution">
    <text evidence="2">The sequence shown here is derived from an EMBL/GenBank/DDBJ whole genome shotgun (WGS) entry which is preliminary data.</text>
</comment>
<dbReference type="FunCoup" id="A0A4R2PBT5">
    <property type="interactions" value="232"/>
</dbReference>
<dbReference type="OrthoDB" id="7357315at2"/>
<gene>
    <name evidence="2" type="ORF">EV659_10982</name>
</gene>
<name>A0A4R2PBT5_RHOSA</name>
<dbReference type="GO" id="GO:0019284">
    <property type="term" value="P:L-methionine salvage from S-adenosylmethionine"/>
    <property type="evidence" value="ECO:0007669"/>
    <property type="project" value="TreeGrafter"/>
</dbReference>
<keyword evidence="3" id="KW-1185">Reference proteome</keyword>
<proteinExistence type="predicted"/>
<sequence length="246" mass="24600">MTVALSVGLITGMDFEAAAVRRAARGARLLAPPIAVGAGCHAAEAAAATLADRGARALISLGFCGALAPDLTPGRVVVADRLLTPDGDGALVAERPALDAAAARLARVLGAPPAVGALVHGDVPLATAEAKAAAHARTGALGVDMESLGVARAANAAGVPWLSVRLVLDTADETLPPAALAGFAPGRGTSVWPVIATLARRPQDLPGLLRLARRRAAVTRDLEAVARAGLPDFGLAQPSLSETGRS</sequence>
<organism evidence="2 3">
    <name type="scientific">Rhodothalassium salexigens DSM 2132</name>
    <dbReference type="NCBI Taxonomy" id="1188247"/>
    <lineage>
        <taxon>Bacteria</taxon>
        <taxon>Pseudomonadati</taxon>
        <taxon>Pseudomonadota</taxon>
        <taxon>Alphaproteobacteria</taxon>
        <taxon>Rhodothalassiales</taxon>
        <taxon>Rhodothalassiaceae</taxon>
        <taxon>Rhodothalassium</taxon>
    </lineage>
</organism>
<accession>A0A4R2PBT5</accession>
<dbReference type="Proteomes" id="UP000295399">
    <property type="component" value="Unassembled WGS sequence"/>
</dbReference>
<dbReference type="PANTHER" id="PTHR46832">
    <property type="entry name" value="5'-METHYLTHIOADENOSINE/S-ADENOSYLHOMOCYSTEINE NUCLEOSIDASE"/>
    <property type="match status" value="1"/>
</dbReference>
<dbReference type="GO" id="GO:0008782">
    <property type="term" value="F:adenosylhomocysteine nucleosidase activity"/>
    <property type="evidence" value="ECO:0007669"/>
    <property type="project" value="TreeGrafter"/>
</dbReference>
<dbReference type="InterPro" id="IPR035994">
    <property type="entry name" value="Nucleoside_phosphorylase_sf"/>
</dbReference>
<dbReference type="GO" id="GO:0008930">
    <property type="term" value="F:methylthioadenosine nucleosidase activity"/>
    <property type="evidence" value="ECO:0007669"/>
    <property type="project" value="TreeGrafter"/>
</dbReference>
<dbReference type="EMBL" id="SLXO01000009">
    <property type="protein sequence ID" value="TCP32590.1"/>
    <property type="molecule type" value="Genomic_DNA"/>
</dbReference>
<dbReference type="PANTHER" id="PTHR46832:SF1">
    <property type="entry name" value="5'-METHYLTHIOADENOSINE_S-ADENOSYLHOMOCYSTEINE NUCLEOSIDASE"/>
    <property type="match status" value="1"/>
</dbReference>
<dbReference type="InterPro" id="IPR000845">
    <property type="entry name" value="Nucleoside_phosphorylase_d"/>
</dbReference>
<dbReference type="RefSeq" id="WP_132709075.1">
    <property type="nucleotide sequence ID" value="NZ_JACIGF010000009.1"/>
</dbReference>
<feature type="domain" description="Nucleoside phosphorylase" evidence="1">
    <location>
        <begin position="37"/>
        <end position="173"/>
    </location>
</feature>
<evidence type="ECO:0000259" key="1">
    <source>
        <dbReference type="Pfam" id="PF01048"/>
    </source>
</evidence>
<reference evidence="2 3" key="1">
    <citation type="submission" date="2019-03" db="EMBL/GenBank/DDBJ databases">
        <title>Genomic Encyclopedia of Type Strains, Phase IV (KMG-IV): sequencing the most valuable type-strain genomes for metagenomic binning, comparative biology and taxonomic classification.</title>
        <authorList>
            <person name="Goeker M."/>
        </authorList>
    </citation>
    <scope>NUCLEOTIDE SEQUENCE [LARGE SCALE GENOMIC DNA]</scope>
    <source>
        <strain evidence="2 3">DSM 2132</strain>
    </source>
</reference>
<evidence type="ECO:0000313" key="3">
    <source>
        <dbReference type="Proteomes" id="UP000295399"/>
    </source>
</evidence>
<dbReference type="AlphaFoldDB" id="A0A4R2PBT5"/>